<reference evidence="2 3" key="1">
    <citation type="submission" date="2020-07" db="EMBL/GenBank/DDBJ databases">
        <title>Draft whole-genome sequence of Heliobacterium chlorum DSM 3682, type strain.</title>
        <authorList>
            <person name="Kyndt J.A."/>
            <person name="Meyer T.E."/>
            <person name="Imhoff J.F."/>
        </authorList>
    </citation>
    <scope>NUCLEOTIDE SEQUENCE [LARGE SCALE GENOMIC DNA]</scope>
    <source>
        <strain evidence="2 3">DSM 3682</strain>
    </source>
</reference>
<keyword evidence="1" id="KW-1133">Transmembrane helix</keyword>
<dbReference type="RefSeq" id="WP_188040071.1">
    <property type="nucleotide sequence ID" value="NZ_JACVHF010000008.1"/>
</dbReference>
<comment type="caution">
    <text evidence="2">The sequence shown here is derived from an EMBL/GenBank/DDBJ whole genome shotgun (WGS) entry which is preliminary data.</text>
</comment>
<evidence type="ECO:0000256" key="1">
    <source>
        <dbReference type="SAM" id="Phobius"/>
    </source>
</evidence>
<feature type="transmembrane region" description="Helical" evidence="1">
    <location>
        <begin position="35"/>
        <end position="52"/>
    </location>
</feature>
<protein>
    <submittedName>
        <fullName evidence="2">Uncharacterized protein</fullName>
    </submittedName>
</protein>
<feature type="transmembrane region" description="Helical" evidence="1">
    <location>
        <begin position="12"/>
        <end position="29"/>
    </location>
</feature>
<accession>A0ABR7T5F1</accession>
<dbReference type="Proteomes" id="UP000617402">
    <property type="component" value="Unassembled WGS sequence"/>
</dbReference>
<evidence type="ECO:0000313" key="2">
    <source>
        <dbReference type="EMBL" id="MBC9784791.1"/>
    </source>
</evidence>
<keyword evidence="1" id="KW-0472">Membrane</keyword>
<dbReference type="EMBL" id="JACVHF010000008">
    <property type="protein sequence ID" value="MBC9784791.1"/>
    <property type="molecule type" value="Genomic_DNA"/>
</dbReference>
<evidence type="ECO:0000313" key="3">
    <source>
        <dbReference type="Proteomes" id="UP000617402"/>
    </source>
</evidence>
<gene>
    <name evidence="2" type="ORF">H1S01_09735</name>
</gene>
<organism evidence="2 3">
    <name type="scientific">Heliobacterium chlorum</name>
    <dbReference type="NCBI Taxonomy" id="2698"/>
    <lineage>
        <taxon>Bacteria</taxon>
        <taxon>Bacillati</taxon>
        <taxon>Bacillota</taxon>
        <taxon>Clostridia</taxon>
        <taxon>Eubacteriales</taxon>
        <taxon>Heliobacteriaceae</taxon>
        <taxon>Heliobacterium</taxon>
    </lineage>
</organism>
<keyword evidence="3" id="KW-1185">Reference proteome</keyword>
<name>A0ABR7T5F1_HELCL</name>
<keyword evidence="1" id="KW-0812">Transmembrane</keyword>
<sequence>MFSDQNWAKVRGGQIGAATILLLLGALLFGYHQKWGSLFLIGGAAWFVYLIVTRSPARREGPKR</sequence>
<proteinExistence type="predicted"/>